<keyword evidence="3" id="KW-1133">Transmembrane helix</keyword>
<evidence type="ECO:0000256" key="3">
    <source>
        <dbReference type="SAM" id="Phobius"/>
    </source>
</evidence>
<dbReference type="EMBL" id="ML119760">
    <property type="protein sequence ID" value="RPA75607.1"/>
    <property type="molecule type" value="Genomic_DNA"/>
</dbReference>
<keyword evidence="2" id="KW-0408">Iron</keyword>
<evidence type="ECO:0000313" key="5">
    <source>
        <dbReference type="Proteomes" id="UP000275078"/>
    </source>
</evidence>
<evidence type="ECO:0000256" key="2">
    <source>
        <dbReference type="ARBA" id="ARBA00023004"/>
    </source>
</evidence>
<organism evidence="4 5">
    <name type="scientific">Ascobolus immersus RN42</name>
    <dbReference type="NCBI Taxonomy" id="1160509"/>
    <lineage>
        <taxon>Eukaryota</taxon>
        <taxon>Fungi</taxon>
        <taxon>Dikarya</taxon>
        <taxon>Ascomycota</taxon>
        <taxon>Pezizomycotina</taxon>
        <taxon>Pezizomycetes</taxon>
        <taxon>Pezizales</taxon>
        <taxon>Ascobolaceae</taxon>
        <taxon>Ascobolus</taxon>
    </lineage>
</organism>
<dbReference type="STRING" id="1160509.A0A3N4HQL5"/>
<name>A0A3N4HQL5_ASCIM</name>
<dbReference type="PANTHER" id="PTHR47435">
    <property type="entry name" value="KELCH REPEAT PROTEIN (AFU_ORTHOLOGUE AFUA_5G12780)"/>
    <property type="match status" value="1"/>
</dbReference>
<dbReference type="OrthoDB" id="10251809at2759"/>
<dbReference type="AlphaFoldDB" id="A0A3N4HQL5"/>
<reference evidence="4 5" key="1">
    <citation type="journal article" date="2018" name="Nat. Ecol. Evol.">
        <title>Pezizomycetes genomes reveal the molecular basis of ectomycorrhizal truffle lifestyle.</title>
        <authorList>
            <person name="Murat C."/>
            <person name="Payen T."/>
            <person name="Noel B."/>
            <person name="Kuo A."/>
            <person name="Morin E."/>
            <person name="Chen J."/>
            <person name="Kohler A."/>
            <person name="Krizsan K."/>
            <person name="Balestrini R."/>
            <person name="Da Silva C."/>
            <person name="Montanini B."/>
            <person name="Hainaut M."/>
            <person name="Levati E."/>
            <person name="Barry K.W."/>
            <person name="Belfiori B."/>
            <person name="Cichocki N."/>
            <person name="Clum A."/>
            <person name="Dockter R.B."/>
            <person name="Fauchery L."/>
            <person name="Guy J."/>
            <person name="Iotti M."/>
            <person name="Le Tacon F."/>
            <person name="Lindquist E.A."/>
            <person name="Lipzen A."/>
            <person name="Malagnac F."/>
            <person name="Mello A."/>
            <person name="Molinier V."/>
            <person name="Miyauchi S."/>
            <person name="Poulain J."/>
            <person name="Riccioni C."/>
            <person name="Rubini A."/>
            <person name="Sitrit Y."/>
            <person name="Splivallo R."/>
            <person name="Traeger S."/>
            <person name="Wang M."/>
            <person name="Zifcakova L."/>
            <person name="Wipf D."/>
            <person name="Zambonelli A."/>
            <person name="Paolocci F."/>
            <person name="Nowrousian M."/>
            <person name="Ottonello S."/>
            <person name="Baldrian P."/>
            <person name="Spatafora J.W."/>
            <person name="Henrissat B."/>
            <person name="Nagy L.G."/>
            <person name="Aury J.M."/>
            <person name="Wincker P."/>
            <person name="Grigoriev I.V."/>
            <person name="Bonfante P."/>
            <person name="Martin F.M."/>
        </authorList>
    </citation>
    <scope>NUCLEOTIDE SEQUENCE [LARGE SCALE GENOMIC DNA]</scope>
    <source>
        <strain evidence="4 5">RN42</strain>
    </source>
</reference>
<evidence type="ECO:0008006" key="6">
    <source>
        <dbReference type="Google" id="ProtNLM"/>
    </source>
</evidence>
<sequence length="457" mass="49855">MLVCRLQVFASPRLTGFSAAQVGDRLYIDGGFINISDRDFTNYTNQYLLSFDLANDTTRMPEMTKSVTKPLTVPSLINGALWADSTNGRLFAFGGMYPNMLPPDDPAVWSFDTWNSTWTKLASPGARILRPASAMSTSVEWQGKAYMLGGFVGSRTTRGWTGNDWILKDMLIYNMVENTWRNDSGPRTNPRFEGTLVYVPAGDSGLLVSFGGMYSDGGSLNYTDAPMSEVDIYDISGGRWYSAEADGDVPAARRRFCAGVASAPDGGSHNIYLFGGGPASGDDKGFGDVYILSLPSFRWIKWFDGGPPHNSLTCNVINNSQMLVIGGHFPEQTICDSPEAFGAHNLNLTANTEADKWIGYNASQTRYTVPKEISDVIGGGQQGSATLKSKKLDRNLQVLFSRPLVEKQRAPTRTPSPQAKKQEKPLSLVLGLSLGLGIPAFLAVVGAILFIRFRKSR</sequence>
<keyword evidence="1" id="KW-0677">Repeat</keyword>
<dbReference type="InterPro" id="IPR015915">
    <property type="entry name" value="Kelch-typ_b-propeller"/>
</dbReference>
<keyword evidence="3" id="KW-0812">Transmembrane</keyword>
<feature type="transmembrane region" description="Helical" evidence="3">
    <location>
        <begin position="426"/>
        <end position="451"/>
    </location>
</feature>
<protein>
    <recommendedName>
        <fullName evidence="6">Galactose oxidase</fullName>
    </recommendedName>
</protein>
<accession>A0A3N4HQL5</accession>
<proteinExistence type="predicted"/>
<evidence type="ECO:0000313" key="4">
    <source>
        <dbReference type="EMBL" id="RPA75607.1"/>
    </source>
</evidence>
<dbReference type="Pfam" id="PF24681">
    <property type="entry name" value="Kelch_KLHDC2_KLHL20_DRC7"/>
    <property type="match status" value="1"/>
</dbReference>
<dbReference type="GO" id="GO:0019760">
    <property type="term" value="P:glucosinolate metabolic process"/>
    <property type="evidence" value="ECO:0007669"/>
    <property type="project" value="UniProtKB-ARBA"/>
</dbReference>
<keyword evidence="5" id="KW-1185">Reference proteome</keyword>
<feature type="non-terminal residue" evidence="4">
    <location>
        <position position="457"/>
    </location>
</feature>
<dbReference type="Gene3D" id="2.120.10.80">
    <property type="entry name" value="Kelch-type beta propeller"/>
    <property type="match status" value="2"/>
</dbReference>
<gene>
    <name evidence="4" type="ORF">BJ508DRAFT_214325</name>
</gene>
<dbReference type="SUPFAM" id="SSF117281">
    <property type="entry name" value="Kelch motif"/>
    <property type="match status" value="1"/>
</dbReference>
<dbReference type="Proteomes" id="UP000275078">
    <property type="component" value="Unassembled WGS sequence"/>
</dbReference>
<dbReference type="PANTHER" id="PTHR47435:SF4">
    <property type="entry name" value="KELCH REPEAT PROTEIN (AFU_ORTHOLOGUE AFUA_5G12780)"/>
    <property type="match status" value="1"/>
</dbReference>
<keyword evidence="3" id="KW-0472">Membrane</keyword>
<evidence type="ECO:0000256" key="1">
    <source>
        <dbReference type="ARBA" id="ARBA00022737"/>
    </source>
</evidence>